<comment type="subcellular location">
    <subcellularLocation>
        <location evidence="1">Cell membrane</location>
    </subcellularLocation>
</comment>
<keyword evidence="5" id="KW-0472">Membrane</keyword>
<keyword evidence="7" id="KW-0969">Cilium</keyword>
<protein>
    <submittedName>
        <fullName evidence="7">Flagellar biosynthetic protein FliO</fullName>
    </submittedName>
</protein>
<feature type="region of interest" description="Disordered" evidence="6">
    <location>
        <begin position="115"/>
        <end position="142"/>
    </location>
</feature>
<proteinExistence type="predicted"/>
<keyword evidence="7" id="KW-0282">Flagellum</keyword>
<keyword evidence="4" id="KW-1133">Transmembrane helix</keyword>
<evidence type="ECO:0000256" key="4">
    <source>
        <dbReference type="ARBA" id="ARBA00022989"/>
    </source>
</evidence>
<evidence type="ECO:0000256" key="3">
    <source>
        <dbReference type="ARBA" id="ARBA00022692"/>
    </source>
</evidence>
<evidence type="ECO:0000256" key="5">
    <source>
        <dbReference type="ARBA" id="ARBA00023136"/>
    </source>
</evidence>
<evidence type="ECO:0000256" key="2">
    <source>
        <dbReference type="ARBA" id="ARBA00022475"/>
    </source>
</evidence>
<keyword evidence="7" id="KW-0966">Cell projection</keyword>
<gene>
    <name evidence="7" type="ORF">V5R04_02665</name>
</gene>
<evidence type="ECO:0000256" key="1">
    <source>
        <dbReference type="ARBA" id="ARBA00004236"/>
    </source>
</evidence>
<keyword evidence="3" id="KW-0812">Transmembrane</keyword>
<evidence type="ECO:0000313" key="7">
    <source>
        <dbReference type="EMBL" id="XBH22148.1"/>
    </source>
</evidence>
<reference evidence="7" key="1">
    <citation type="submission" date="2024-02" db="EMBL/GenBank/DDBJ databases">
        <title>Tomenella chthoni gen. nov. sp. nov., a member of the family Jonesiaceae isolated from bat guano.</title>
        <authorList>
            <person name="Miller S.L."/>
            <person name="King J."/>
            <person name="Sankaranarayanan K."/>
            <person name="Lawson P.A."/>
        </authorList>
    </citation>
    <scope>NUCLEOTIDE SEQUENCE</scope>
    <source>
        <strain evidence="7">BS-20</strain>
    </source>
</reference>
<dbReference type="InterPro" id="IPR022781">
    <property type="entry name" value="Flagellar_biosynth_FliO"/>
</dbReference>
<accession>A0AAU7DWC9</accession>
<dbReference type="GO" id="GO:0016020">
    <property type="term" value="C:membrane"/>
    <property type="evidence" value="ECO:0007669"/>
    <property type="project" value="InterPro"/>
</dbReference>
<sequence length="155" mass="16139">MLEPILRAVASLIVITGLILWLGKSASSGGVVARLLAKTGGGAPARLAGKRAKNTGLQLPFSLPNWGRRDQPAPVMTVAARQILIGRTGVAVVDIDGQRLVLGVSETQVSLITTLTTPSQDDPTPDAEGADDMPSPDAAGLDFDQILRGSLQQHL</sequence>
<name>A0AAU7DWC9_9MICO</name>
<dbReference type="EMBL" id="CP146203">
    <property type="protein sequence ID" value="XBH22148.1"/>
    <property type="molecule type" value="Genomic_DNA"/>
</dbReference>
<dbReference type="Pfam" id="PF04347">
    <property type="entry name" value="FliO"/>
    <property type="match status" value="1"/>
</dbReference>
<dbReference type="GO" id="GO:0044781">
    <property type="term" value="P:bacterial-type flagellum organization"/>
    <property type="evidence" value="ECO:0007669"/>
    <property type="project" value="InterPro"/>
</dbReference>
<keyword evidence="2" id="KW-1003">Cell membrane</keyword>
<organism evidence="7">
    <name type="scientific">Jonesiaceae bacterium BS-20</name>
    <dbReference type="NCBI Taxonomy" id="3120821"/>
    <lineage>
        <taxon>Bacteria</taxon>
        <taxon>Bacillati</taxon>
        <taxon>Actinomycetota</taxon>
        <taxon>Actinomycetes</taxon>
        <taxon>Micrococcales</taxon>
        <taxon>Jonesiaceae</taxon>
    </lineage>
</organism>
<dbReference type="AlphaFoldDB" id="A0AAU7DWC9"/>
<evidence type="ECO:0000256" key="6">
    <source>
        <dbReference type="SAM" id="MobiDB-lite"/>
    </source>
</evidence>